<gene>
    <name evidence="2" type="ORF">QBC35DRAFT_492176</name>
</gene>
<protein>
    <submittedName>
        <fullName evidence="2">Uncharacterized protein</fullName>
    </submittedName>
</protein>
<evidence type="ECO:0000256" key="1">
    <source>
        <dbReference type="SAM" id="Phobius"/>
    </source>
</evidence>
<dbReference type="Proteomes" id="UP001302126">
    <property type="component" value="Unassembled WGS sequence"/>
</dbReference>
<dbReference type="EMBL" id="MU864372">
    <property type="protein sequence ID" value="KAK4189725.1"/>
    <property type="molecule type" value="Genomic_DNA"/>
</dbReference>
<reference evidence="2" key="2">
    <citation type="submission" date="2023-05" db="EMBL/GenBank/DDBJ databases">
        <authorList>
            <consortium name="Lawrence Berkeley National Laboratory"/>
            <person name="Steindorff A."/>
            <person name="Hensen N."/>
            <person name="Bonometti L."/>
            <person name="Westerberg I."/>
            <person name="Brannstrom I.O."/>
            <person name="Guillou S."/>
            <person name="Cros-Aarteil S."/>
            <person name="Calhoun S."/>
            <person name="Haridas S."/>
            <person name="Kuo A."/>
            <person name="Mondo S."/>
            <person name="Pangilinan J."/>
            <person name="Riley R."/>
            <person name="Labutti K."/>
            <person name="Andreopoulos B."/>
            <person name="Lipzen A."/>
            <person name="Chen C."/>
            <person name="Yanf M."/>
            <person name="Daum C."/>
            <person name="Ng V."/>
            <person name="Clum A."/>
            <person name="Ohm R."/>
            <person name="Martin F."/>
            <person name="Silar P."/>
            <person name="Natvig D."/>
            <person name="Lalanne C."/>
            <person name="Gautier V."/>
            <person name="Ament-Velasquez S.L."/>
            <person name="Kruys A."/>
            <person name="Hutchinson M.I."/>
            <person name="Powell A.J."/>
            <person name="Barry K."/>
            <person name="Miller A.N."/>
            <person name="Grigoriev I.V."/>
            <person name="Debuchy R."/>
            <person name="Gladieux P."/>
            <person name="Thoren M.H."/>
            <person name="Johannesson H."/>
        </authorList>
    </citation>
    <scope>NUCLEOTIDE SEQUENCE</scope>
    <source>
        <strain evidence="2">PSN309</strain>
    </source>
</reference>
<evidence type="ECO:0000313" key="2">
    <source>
        <dbReference type="EMBL" id="KAK4189725.1"/>
    </source>
</evidence>
<name>A0AAN6WYP5_9PEZI</name>
<organism evidence="2 3">
    <name type="scientific">Podospora australis</name>
    <dbReference type="NCBI Taxonomy" id="1536484"/>
    <lineage>
        <taxon>Eukaryota</taxon>
        <taxon>Fungi</taxon>
        <taxon>Dikarya</taxon>
        <taxon>Ascomycota</taxon>
        <taxon>Pezizomycotina</taxon>
        <taxon>Sordariomycetes</taxon>
        <taxon>Sordariomycetidae</taxon>
        <taxon>Sordariales</taxon>
        <taxon>Podosporaceae</taxon>
        <taxon>Podospora</taxon>
    </lineage>
</organism>
<comment type="caution">
    <text evidence="2">The sequence shown here is derived from an EMBL/GenBank/DDBJ whole genome shotgun (WGS) entry which is preliminary data.</text>
</comment>
<reference evidence="2" key="1">
    <citation type="journal article" date="2023" name="Mol. Phylogenet. Evol.">
        <title>Genome-scale phylogeny and comparative genomics of the fungal order Sordariales.</title>
        <authorList>
            <person name="Hensen N."/>
            <person name="Bonometti L."/>
            <person name="Westerberg I."/>
            <person name="Brannstrom I.O."/>
            <person name="Guillou S."/>
            <person name="Cros-Aarteil S."/>
            <person name="Calhoun S."/>
            <person name="Haridas S."/>
            <person name="Kuo A."/>
            <person name="Mondo S."/>
            <person name="Pangilinan J."/>
            <person name="Riley R."/>
            <person name="LaButti K."/>
            <person name="Andreopoulos B."/>
            <person name="Lipzen A."/>
            <person name="Chen C."/>
            <person name="Yan M."/>
            <person name="Daum C."/>
            <person name="Ng V."/>
            <person name="Clum A."/>
            <person name="Steindorff A."/>
            <person name="Ohm R.A."/>
            <person name="Martin F."/>
            <person name="Silar P."/>
            <person name="Natvig D.O."/>
            <person name="Lalanne C."/>
            <person name="Gautier V."/>
            <person name="Ament-Velasquez S.L."/>
            <person name="Kruys A."/>
            <person name="Hutchinson M.I."/>
            <person name="Powell A.J."/>
            <person name="Barry K."/>
            <person name="Miller A.N."/>
            <person name="Grigoriev I.V."/>
            <person name="Debuchy R."/>
            <person name="Gladieux P."/>
            <person name="Hiltunen Thoren M."/>
            <person name="Johannesson H."/>
        </authorList>
    </citation>
    <scope>NUCLEOTIDE SEQUENCE</scope>
    <source>
        <strain evidence="2">PSN309</strain>
    </source>
</reference>
<evidence type="ECO:0000313" key="3">
    <source>
        <dbReference type="Proteomes" id="UP001302126"/>
    </source>
</evidence>
<proteinExistence type="predicted"/>
<feature type="transmembrane region" description="Helical" evidence="1">
    <location>
        <begin position="95"/>
        <end position="113"/>
    </location>
</feature>
<accession>A0AAN6WYP5</accession>
<keyword evidence="1" id="KW-0812">Transmembrane</keyword>
<keyword evidence="1" id="KW-1133">Transmembrane helix</keyword>
<keyword evidence="3" id="KW-1185">Reference proteome</keyword>
<sequence>MSSCLCGFRANASERFVQHELVYRYILVRITHGFANFHIIGRLRSPVSRPDMVLVADNSSSYTYHFISYNLTRGPPISWKHIGCVTDTEFPILPIHHIFYFLLSCFLVLVLFFSRNSC</sequence>
<keyword evidence="1" id="KW-0472">Membrane</keyword>
<dbReference type="AlphaFoldDB" id="A0AAN6WYP5"/>